<accession>A0A940IIA6</accession>
<dbReference type="InterPro" id="IPR010819">
    <property type="entry name" value="AGE/CE"/>
</dbReference>
<dbReference type="GO" id="GO:0047736">
    <property type="term" value="F:cellobiose epimerase activity"/>
    <property type="evidence" value="ECO:0007669"/>
    <property type="project" value="UniProtKB-UniRule"/>
</dbReference>
<dbReference type="InterPro" id="IPR012341">
    <property type="entry name" value="6hp_glycosidase-like_sf"/>
</dbReference>
<dbReference type="InterPro" id="IPR028584">
    <property type="entry name" value="Cellobiose_2_epim"/>
</dbReference>
<reference evidence="5" key="2">
    <citation type="journal article" date="2021" name="PeerJ">
        <title>Extensive microbial diversity within the chicken gut microbiome revealed by metagenomics and culture.</title>
        <authorList>
            <person name="Gilroy R."/>
            <person name="Ravi A."/>
            <person name="Getino M."/>
            <person name="Pursley I."/>
            <person name="Horton D.L."/>
            <person name="Alikhan N.F."/>
            <person name="Baker D."/>
            <person name="Gharbi K."/>
            <person name="Hall N."/>
            <person name="Watson M."/>
            <person name="Adriaenssens E.M."/>
            <person name="Foster-Nyarko E."/>
            <person name="Jarju S."/>
            <person name="Secka A."/>
            <person name="Antonio M."/>
            <person name="Oren A."/>
            <person name="Chaudhuri R.R."/>
            <person name="La Ragione R."/>
            <person name="Hildebrand F."/>
            <person name="Pallen M.J."/>
        </authorList>
    </citation>
    <scope>NUCLEOTIDE SEQUENCE</scope>
    <source>
        <strain evidence="5">G3-8215</strain>
    </source>
</reference>
<name>A0A940IIA6_9BACT</name>
<comment type="similarity">
    <text evidence="2">Belongs to the N-acylglucosamine 2-epimerase family.</text>
</comment>
<evidence type="ECO:0000256" key="1">
    <source>
        <dbReference type="ARBA" id="ARBA00001470"/>
    </source>
</evidence>
<comment type="function">
    <text evidence="4">Catalyzes the reversible epimerization of cellobiose to 4-O-beta-D-glucopyranosyl-D-mannose (Glc-Man).</text>
</comment>
<dbReference type="EC" id="5.1.3.11" evidence="4"/>
<keyword evidence="3 4" id="KW-0413">Isomerase</keyword>
<dbReference type="InterPro" id="IPR008928">
    <property type="entry name" value="6-hairpin_glycosidase_sf"/>
</dbReference>
<dbReference type="EMBL" id="JADILV010000038">
    <property type="protein sequence ID" value="MBO8483609.1"/>
    <property type="molecule type" value="Genomic_DNA"/>
</dbReference>
<evidence type="ECO:0000256" key="3">
    <source>
        <dbReference type="ARBA" id="ARBA00023235"/>
    </source>
</evidence>
<dbReference type="HAMAP" id="MF_00929">
    <property type="entry name" value="Cellobiose_2_epim"/>
    <property type="match status" value="1"/>
</dbReference>
<comment type="caution">
    <text evidence="5">The sequence shown here is derived from an EMBL/GenBank/DDBJ whole genome shotgun (WGS) entry which is preliminary data.</text>
</comment>
<gene>
    <name evidence="5" type="ORF">IAB75_05790</name>
</gene>
<protein>
    <recommendedName>
        <fullName evidence="4">Cellobiose 2-epimerase</fullName>
        <shortName evidence="4">CE</shortName>
        <ecNumber evidence="4">5.1.3.11</ecNumber>
    </recommendedName>
</protein>
<comment type="catalytic activity">
    <reaction evidence="1 4">
        <text>D-cellobiose = beta-D-glucosyl-(1-&gt;4)-D-mannopyranose</text>
        <dbReference type="Rhea" id="RHEA:23384"/>
        <dbReference type="ChEBI" id="CHEBI:17057"/>
        <dbReference type="ChEBI" id="CHEBI:47931"/>
        <dbReference type="EC" id="5.1.3.11"/>
    </reaction>
</comment>
<dbReference type="AlphaFoldDB" id="A0A940IIA6"/>
<reference evidence="5" key="1">
    <citation type="submission" date="2020-10" db="EMBL/GenBank/DDBJ databases">
        <authorList>
            <person name="Gilroy R."/>
        </authorList>
    </citation>
    <scope>NUCLEOTIDE SEQUENCE</scope>
    <source>
        <strain evidence="5">G3-8215</strain>
    </source>
</reference>
<dbReference type="PANTHER" id="PTHR15108">
    <property type="entry name" value="N-ACYLGLUCOSAMINE-2-EPIMERASE"/>
    <property type="match status" value="1"/>
</dbReference>
<sequence length="404" mass="46339">MNRTDTFIQEVSDVLQNNILDFWIKKMTDPSGGFYGQITGAGEVVADAPKGAVLNARILWTFSAAYRFLHKTEYLETASKAKDYIMLHFIDHRYGGVYWSLDASGKALDTKKQFYALSFTIYGLSEYYKATGDEESLKFAINLYKTIEKESLETVYGGYIEATTRDWHELVDMRLSDKDANERKTMNTHLHILEAYSNLYSVWKDPGLKDAVIRLLDIFAEHIFDRYSGHLGLFFNDRWDSKDSGVSYGHDIEASWLLMEAAFAVGDIDVLNRIRPIALKIGTAALEGLQPDGSMIYEKHSDGSTDKDRHWWVQAETVVGSLWLWKYHSLVSGADYALKCWKYIQDNLIDYTDGEWYWSCHNDGSKNISDDKAGLWKCPYHNTRMCLQVLEIFSSIPSEGNPWK</sequence>
<proteinExistence type="inferred from homology"/>
<dbReference type="Pfam" id="PF07221">
    <property type="entry name" value="GlcNAc_2-epim"/>
    <property type="match status" value="1"/>
</dbReference>
<dbReference type="Proteomes" id="UP000725002">
    <property type="component" value="Unassembled WGS sequence"/>
</dbReference>
<evidence type="ECO:0000256" key="4">
    <source>
        <dbReference type="HAMAP-Rule" id="MF_00929"/>
    </source>
</evidence>
<dbReference type="Gene3D" id="1.50.10.10">
    <property type="match status" value="1"/>
</dbReference>
<evidence type="ECO:0000256" key="2">
    <source>
        <dbReference type="ARBA" id="ARBA00008558"/>
    </source>
</evidence>
<dbReference type="SUPFAM" id="SSF48208">
    <property type="entry name" value="Six-hairpin glycosidases"/>
    <property type="match status" value="1"/>
</dbReference>
<organism evidence="5 6">
    <name type="scientific">Candidatus Cryptobacteroides avicola</name>
    <dbReference type="NCBI Taxonomy" id="2840757"/>
    <lineage>
        <taxon>Bacteria</taxon>
        <taxon>Pseudomonadati</taxon>
        <taxon>Bacteroidota</taxon>
        <taxon>Bacteroidia</taxon>
        <taxon>Bacteroidales</taxon>
        <taxon>Candidatus Cryptobacteroides</taxon>
    </lineage>
</organism>
<evidence type="ECO:0000313" key="6">
    <source>
        <dbReference type="Proteomes" id="UP000725002"/>
    </source>
</evidence>
<comment type="similarity">
    <text evidence="4">Belongs to the cellobiose 2-epimerase family.</text>
</comment>
<evidence type="ECO:0000313" key="5">
    <source>
        <dbReference type="EMBL" id="MBO8483609.1"/>
    </source>
</evidence>
<dbReference type="GO" id="GO:0005975">
    <property type="term" value="P:carbohydrate metabolic process"/>
    <property type="evidence" value="ECO:0007669"/>
    <property type="project" value="InterPro"/>
</dbReference>